<proteinExistence type="inferred from homology"/>
<evidence type="ECO:0000256" key="5">
    <source>
        <dbReference type="SAM" id="SignalP"/>
    </source>
</evidence>
<dbReference type="EMBL" id="JBHSBH010000012">
    <property type="protein sequence ID" value="MFC3997924.1"/>
    <property type="molecule type" value="Genomic_DNA"/>
</dbReference>
<dbReference type="PANTHER" id="PTHR30290">
    <property type="entry name" value="PERIPLASMIC BINDING COMPONENT OF ABC TRANSPORTER"/>
    <property type="match status" value="1"/>
</dbReference>
<evidence type="ECO:0000256" key="4">
    <source>
        <dbReference type="SAM" id="MobiDB-lite"/>
    </source>
</evidence>
<evidence type="ECO:0000313" key="8">
    <source>
        <dbReference type="Proteomes" id="UP001595847"/>
    </source>
</evidence>
<dbReference type="InterPro" id="IPR039424">
    <property type="entry name" value="SBP_5"/>
</dbReference>
<comment type="caution">
    <text evidence="7">The sequence shown here is derived from an EMBL/GenBank/DDBJ whole genome shotgun (WGS) entry which is preliminary data.</text>
</comment>
<protein>
    <submittedName>
        <fullName evidence="7">ABC transporter substrate-binding protein</fullName>
    </submittedName>
</protein>
<feature type="compositionally biased region" description="Basic and acidic residues" evidence="4">
    <location>
        <begin position="517"/>
        <end position="532"/>
    </location>
</feature>
<evidence type="ECO:0000259" key="6">
    <source>
        <dbReference type="Pfam" id="PF00496"/>
    </source>
</evidence>
<keyword evidence="2" id="KW-0813">Transport</keyword>
<sequence>MQSTRPPTAPPRLRGGRSGTFAALAALALLPAAAGCTVANSDAAGSTGTPGHTLRVVLAQEPPNLDPCEGSLTSIGVVVRSNISEPLIERDPVSGELEPLLATEWEQTEPTTWTLDLRSDVTFHDGQPFTAEDAAFSIDRAVNSDLNCNVDGYVFDGKDLEVEAVDDTTVTVTTEDPDPVMPLRLSFIEVVPRTTSTGTKVREPVGTGPYAMEGWETGVSISLRRNDDYWGEAPAFPEARYVWRSEPAVRAAMITRGEADLATGLNPEDATEDNSVAYPNNETTALRLDGREAPLDDIRVRRAIDLAIERQDIADTLYDGLAEPAAQLVPDGVVGYNPDLEPTVPDPEAARDLVAEAAADGVPVDRRISLVARNGQFPRVAETAEALQYQLAAVGLNVEITMLDTAAHLQYQIRPMAENVGPVALLVMHGNQTGDAAFTIGQYMMSEGAQSTFGTAEMDERIADAGALSGDERADALAGILAVQNEDIAQFAHIAHMQGLMGISRTVRYEPNSASGDELRLSEVRQADQEGS</sequence>
<dbReference type="SUPFAM" id="SSF53850">
    <property type="entry name" value="Periplasmic binding protein-like II"/>
    <property type="match status" value="1"/>
</dbReference>
<evidence type="ECO:0000256" key="3">
    <source>
        <dbReference type="ARBA" id="ARBA00022729"/>
    </source>
</evidence>
<name>A0ABV8FRD4_9ACTN</name>
<dbReference type="InterPro" id="IPR000914">
    <property type="entry name" value="SBP_5_dom"/>
</dbReference>
<dbReference type="Gene3D" id="3.10.105.10">
    <property type="entry name" value="Dipeptide-binding Protein, Domain 3"/>
    <property type="match status" value="1"/>
</dbReference>
<gene>
    <name evidence="7" type="ORF">ACFOVU_18465</name>
</gene>
<evidence type="ECO:0000313" key="7">
    <source>
        <dbReference type="EMBL" id="MFC3997924.1"/>
    </source>
</evidence>
<feature type="domain" description="Solute-binding protein family 5" evidence="6">
    <location>
        <begin position="96"/>
        <end position="409"/>
    </location>
</feature>
<keyword evidence="3 5" id="KW-0732">Signal</keyword>
<reference evidence="8" key="1">
    <citation type="journal article" date="2019" name="Int. J. Syst. Evol. Microbiol.">
        <title>The Global Catalogue of Microorganisms (GCM) 10K type strain sequencing project: providing services to taxonomists for standard genome sequencing and annotation.</title>
        <authorList>
            <consortium name="The Broad Institute Genomics Platform"/>
            <consortium name="The Broad Institute Genome Sequencing Center for Infectious Disease"/>
            <person name="Wu L."/>
            <person name="Ma J."/>
        </authorList>
    </citation>
    <scope>NUCLEOTIDE SEQUENCE [LARGE SCALE GENOMIC DNA]</scope>
    <source>
        <strain evidence="8">TBRC 1826</strain>
    </source>
</reference>
<comment type="similarity">
    <text evidence="1">Belongs to the bacterial solute-binding protein 5 family.</text>
</comment>
<evidence type="ECO:0000256" key="2">
    <source>
        <dbReference type="ARBA" id="ARBA00022448"/>
    </source>
</evidence>
<dbReference type="PANTHER" id="PTHR30290:SF9">
    <property type="entry name" value="OLIGOPEPTIDE-BINDING PROTEIN APPA"/>
    <property type="match status" value="1"/>
</dbReference>
<feature type="signal peptide" evidence="5">
    <location>
        <begin position="1"/>
        <end position="34"/>
    </location>
</feature>
<dbReference type="RefSeq" id="WP_378535318.1">
    <property type="nucleotide sequence ID" value="NZ_JBHSBH010000012.1"/>
</dbReference>
<dbReference type="Pfam" id="PF00496">
    <property type="entry name" value="SBP_bac_5"/>
    <property type="match status" value="1"/>
</dbReference>
<evidence type="ECO:0000256" key="1">
    <source>
        <dbReference type="ARBA" id="ARBA00005695"/>
    </source>
</evidence>
<feature type="region of interest" description="Disordered" evidence="4">
    <location>
        <begin position="512"/>
        <end position="532"/>
    </location>
</feature>
<dbReference type="Gene3D" id="3.40.190.10">
    <property type="entry name" value="Periplasmic binding protein-like II"/>
    <property type="match status" value="1"/>
</dbReference>
<dbReference type="Proteomes" id="UP001595847">
    <property type="component" value="Unassembled WGS sequence"/>
</dbReference>
<keyword evidence="8" id="KW-1185">Reference proteome</keyword>
<feature type="chain" id="PRO_5047028097" evidence="5">
    <location>
        <begin position="35"/>
        <end position="532"/>
    </location>
</feature>
<accession>A0ABV8FRD4</accession>
<organism evidence="7 8">
    <name type="scientific">Nocardiopsis sediminis</name>
    <dbReference type="NCBI Taxonomy" id="1778267"/>
    <lineage>
        <taxon>Bacteria</taxon>
        <taxon>Bacillati</taxon>
        <taxon>Actinomycetota</taxon>
        <taxon>Actinomycetes</taxon>
        <taxon>Streptosporangiales</taxon>
        <taxon>Nocardiopsidaceae</taxon>
        <taxon>Nocardiopsis</taxon>
    </lineage>
</organism>